<dbReference type="PANTHER" id="PTHR28008">
    <property type="entry name" value="DOMAIN PROTEIN, PUTATIVE (AFU_ORTHOLOGUE AFUA_3G10980)-RELATED"/>
    <property type="match status" value="1"/>
</dbReference>
<dbReference type="Pfam" id="PF04892">
    <property type="entry name" value="VanZ"/>
    <property type="match status" value="1"/>
</dbReference>
<dbReference type="InterPro" id="IPR006976">
    <property type="entry name" value="VanZ-like"/>
</dbReference>
<comment type="caution">
    <text evidence="3">The sequence shown here is derived from an EMBL/GenBank/DDBJ whole genome shotgun (WGS) entry which is preliminary data.</text>
</comment>
<feature type="transmembrane region" description="Helical" evidence="1">
    <location>
        <begin position="43"/>
        <end position="62"/>
    </location>
</feature>
<dbReference type="NCBIfam" id="NF037970">
    <property type="entry name" value="vanZ_1"/>
    <property type="match status" value="1"/>
</dbReference>
<feature type="transmembrane region" description="Helical" evidence="1">
    <location>
        <begin position="69"/>
        <end position="86"/>
    </location>
</feature>
<keyword evidence="4" id="KW-1185">Reference proteome</keyword>
<keyword evidence="1" id="KW-0472">Membrane</keyword>
<evidence type="ECO:0000259" key="2">
    <source>
        <dbReference type="Pfam" id="PF04892"/>
    </source>
</evidence>
<protein>
    <recommendedName>
        <fullName evidence="2">VanZ-like domain-containing protein</fullName>
    </recommendedName>
</protein>
<gene>
    <name evidence="3" type="ORF">BROFUL_00863</name>
</gene>
<evidence type="ECO:0000313" key="3">
    <source>
        <dbReference type="EMBL" id="KKO20438.1"/>
    </source>
</evidence>
<dbReference type="AlphaFoldDB" id="A0A0M2UWJ9"/>
<dbReference type="PANTHER" id="PTHR28008:SF1">
    <property type="entry name" value="DOMAIN PROTEIN, PUTATIVE (AFU_ORTHOLOGUE AFUA_3G10980)-RELATED"/>
    <property type="match status" value="1"/>
</dbReference>
<proteinExistence type="predicted"/>
<dbReference type="EMBL" id="LAQJ01000105">
    <property type="protein sequence ID" value="KKO20438.1"/>
    <property type="molecule type" value="Genomic_DNA"/>
</dbReference>
<feature type="transmembrane region" description="Helical" evidence="1">
    <location>
        <begin position="101"/>
        <end position="121"/>
    </location>
</feature>
<sequence length="132" mass="14976">MNIKIRAYWIYKGIVTIMYASLIYFASSRDTSSVPLPLHYDKAIHFIVFGLLSLMICWTLSSFTFGNHWIVKIIVAIGITSLYGASDEFHQVFTPHRSVSVFDWLADTAGAATAAFLWYGITSKWWVKKATV</sequence>
<name>A0A0M2UWJ9_9BACT</name>
<dbReference type="Proteomes" id="UP000034954">
    <property type="component" value="Unassembled WGS sequence"/>
</dbReference>
<reference evidence="3 4" key="1">
    <citation type="journal article" date="2013" name="BMC Microbiol.">
        <title>Identification of the type II cytochrome c maturation pathway in anammox bacteria by comparative genomics.</title>
        <authorList>
            <person name="Ferousi C."/>
            <person name="Speth D.R."/>
            <person name="Reimann J."/>
            <person name="Op den Camp H.J."/>
            <person name="Allen J.W."/>
            <person name="Keltjens J.T."/>
            <person name="Jetten M.S."/>
        </authorList>
    </citation>
    <scope>NUCLEOTIDE SEQUENCE [LARGE SCALE GENOMIC DNA]</scope>
    <source>
        <strain evidence="3">RU1</strain>
    </source>
</reference>
<keyword evidence="1" id="KW-1133">Transmembrane helix</keyword>
<organism evidence="3 4">
    <name type="scientific">Candidatus Brocadia fulgida</name>
    <dbReference type="NCBI Taxonomy" id="380242"/>
    <lineage>
        <taxon>Bacteria</taxon>
        <taxon>Pseudomonadati</taxon>
        <taxon>Planctomycetota</taxon>
        <taxon>Candidatus Brocadiia</taxon>
        <taxon>Candidatus Brocadiales</taxon>
        <taxon>Candidatus Brocadiaceae</taxon>
        <taxon>Candidatus Brocadia</taxon>
    </lineage>
</organism>
<evidence type="ECO:0000313" key="4">
    <source>
        <dbReference type="Proteomes" id="UP000034954"/>
    </source>
</evidence>
<keyword evidence="1" id="KW-0812">Transmembrane</keyword>
<feature type="transmembrane region" description="Helical" evidence="1">
    <location>
        <begin position="7"/>
        <end position="27"/>
    </location>
</feature>
<accession>A0A0M2UWJ9</accession>
<evidence type="ECO:0000256" key="1">
    <source>
        <dbReference type="SAM" id="Phobius"/>
    </source>
</evidence>
<feature type="domain" description="VanZ-like" evidence="2">
    <location>
        <begin position="20"/>
        <end position="119"/>
    </location>
</feature>